<evidence type="ECO:0000313" key="3">
    <source>
        <dbReference type="Proteomes" id="UP000054516"/>
    </source>
</evidence>
<dbReference type="GO" id="GO:0016740">
    <property type="term" value="F:transferase activity"/>
    <property type="evidence" value="ECO:0007669"/>
    <property type="project" value="UniProtKB-KW"/>
</dbReference>
<dbReference type="InterPro" id="IPR015421">
    <property type="entry name" value="PyrdxlP-dep_Trfase_major"/>
</dbReference>
<reference evidence="2" key="1">
    <citation type="submission" date="2016-03" db="EMBL/GenBank/DDBJ databases">
        <title>Draft genome sequence of Rosellinia necatrix.</title>
        <authorList>
            <person name="Kanematsu S."/>
        </authorList>
    </citation>
    <scope>NUCLEOTIDE SEQUENCE [LARGE SCALE GENOMIC DNA]</scope>
    <source>
        <strain evidence="2">W97</strain>
    </source>
</reference>
<dbReference type="InterPro" id="IPR015422">
    <property type="entry name" value="PyrdxlP-dep_Trfase_small"/>
</dbReference>
<dbReference type="STRING" id="77044.A0A1S8ABH3"/>
<dbReference type="Proteomes" id="UP000054516">
    <property type="component" value="Unassembled WGS sequence"/>
</dbReference>
<organism evidence="2">
    <name type="scientific">Rosellinia necatrix</name>
    <name type="common">White root-rot fungus</name>
    <dbReference type="NCBI Taxonomy" id="77044"/>
    <lineage>
        <taxon>Eukaryota</taxon>
        <taxon>Fungi</taxon>
        <taxon>Dikarya</taxon>
        <taxon>Ascomycota</taxon>
        <taxon>Pezizomycotina</taxon>
        <taxon>Sordariomycetes</taxon>
        <taxon>Xylariomycetidae</taxon>
        <taxon>Xylariales</taxon>
        <taxon>Xylariaceae</taxon>
        <taxon>Rosellinia</taxon>
    </lineage>
</organism>
<proteinExistence type="predicted"/>
<dbReference type="SUPFAM" id="SSF53383">
    <property type="entry name" value="PLP-dependent transferases"/>
    <property type="match status" value="1"/>
</dbReference>
<keyword evidence="2" id="KW-0808">Transferase</keyword>
<dbReference type="AlphaFoldDB" id="A0A1S8ABH3"/>
<evidence type="ECO:0000313" key="2">
    <source>
        <dbReference type="EMBL" id="GAW27427.1"/>
    </source>
</evidence>
<name>A0A1S8ABH3_ROSNE</name>
<accession>A0A1S8ABH3</accession>
<dbReference type="OMA" id="CADGEGI"/>
<keyword evidence="3" id="KW-1185">Reference proteome</keyword>
<dbReference type="Pfam" id="PF00155">
    <property type="entry name" value="Aminotran_1_2"/>
    <property type="match status" value="1"/>
</dbReference>
<dbReference type="EMBL" id="DF977583">
    <property type="protein sequence ID" value="GAW27427.1"/>
    <property type="molecule type" value="Genomic_DNA"/>
</dbReference>
<dbReference type="InterPro" id="IPR015424">
    <property type="entry name" value="PyrdxlP-dep_Trfase"/>
</dbReference>
<dbReference type="Gene3D" id="3.90.1150.10">
    <property type="entry name" value="Aspartate Aminotransferase, domain 1"/>
    <property type="match status" value="1"/>
</dbReference>
<protein>
    <submittedName>
        <fullName evidence="2">Putative PLP-dependent transferase</fullName>
    </submittedName>
</protein>
<dbReference type="Gene3D" id="3.40.640.10">
    <property type="entry name" value="Type I PLP-dependent aspartate aminotransferase-like (Major domain)"/>
    <property type="match status" value="1"/>
</dbReference>
<sequence>MEMSTLQDVSQYGLSNRAAGNIHHFLPWDMLEDTRKKLRSPNNPDGLVFLGVAENPLLYKDVTNFIRHNLTVSPDDQYGYGVGPRGSPRLKKALASFFQDSFHAERPVLEKEILIFPGVAGVLDALAWSICADGEGIIIPVPFWSGISQGFGERARVVMIPATYQSVEGYQGLDDLFDPDINRKALENALQKATKDKVVVRGVMLCR</sequence>
<feature type="domain" description="Aminotransferase class I/classII large" evidence="1">
    <location>
        <begin position="82"/>
        <end position="200"/>
    </location>
</feature>
<dbReference type="InterPro" id="IPR004839">
    <property type="entry name" value="Aminotransferase_I/II_large"/>
</dbReference>
<dbReference type="OrthoDB" id="7042322at2759"/>
<evidence type="ECO:0000259" key="1">
    <source>
        <dbReference type="Pfam" id="PF00155"/>
    </source>
</evidence>
<gene>
    <name evidence="2" type="ORF">SAMD00023353_13800040</name>
</gene>
<dbReference type="GO" id="GO:0030170">
    <property type="term" value="F:pyridoxal phosphate binding"/>
    <property type="evidence" value="ECO:0007669"/>
    <property type="project" value="InterPro"/>
</dbReference>